<dbReference type="EMBL" id="ML976990">
    <property type="protein sequence ID" value="KAF1957220.1"/>
    <property type="molecule type" value="Genomic_DNA"/>
</dbReference>
<evidence type="ECO:0000313" key="4">
    <source>
        <dbReference type="Proteomes" id="UP000800035"/>
    </source>
</evidence>
<keyword evidence="1" id="KW-0479">Metal-binding</keyword>
<dbReference type="OrthoDB" id="8062037at2759"/>
<name>A0A6A5TYT1_9PLEO</name>
<evidence type="ECO:0000259" key="2">
    <source>
        <dbReference type="PROSITE" id="PS50089"/>
    </source>
</evidence>
<gene>
    <name evidence="3" type="ORF">CC80DRAFT_389601</name>
</gene>
<dbReference type="Proteomes" id="UP000800035">
    <property type="component" value="Unassembled WGS sequence"/>
</dbReference>
<feature type="non-terminal residue" evidence="3">
    <location>
        <position position="408"/>
    </location>
</feature>
<organism evidence="3 4">
    <name type="scientific">Byssothecium circinans</name>
    <dbReference type="NCBI Taxonomy" id="147558"/>
    <lineage>
        <taxon>Eukaryota</taxon>
        <taxon>Fungi</taxon>
        <taxon>Dikarya</taxon>
        <taxon>Ascomycota</taxon>
        <taxon>Pezizomycotina</taxon>
        <taxon>Dothideomycetes</taxon>
        <taxon>Pleosporomycetidae</taxon>
        <taxon>Pleosporales</taxon>
        <taxon>Massarineae</taxon>
        <taxon>Massarinaceae</taxon>
        <taxon>Byssothecium</taxon>
    </lineage>
</organism>
<evidence type="ECO:0000256" key="1">
    <source>
        <dbReference type="PROSITE-ProRule" id="PRU00175"/>
    </source>
</evidence>
<dbReference type="InterPro" id="IPR013083">
    <property type="entry name" value="Znf_RING/FYVE/PHD"/>
</dbReference>
<evidence type="ECO:0000313" key="3">
    <source>
        <dbReference type="EMBL" id="KAF1957220.1"/>
    </source>
</evidence>
<protein>
    <recommendedName>
        <fullName evidence="2">RING-type domain-containing protein</fullName>
    </recommendedName>
</protein>
<accession>A0A6A5TYT1</accession>
<sequence length="408" mass="47224">PRKFHTNPSTSSYNNIIRLEGQIMDIMSIKFILGFSYRYQPQSTTNIQIALVATREMYFEMIDELENSFLNQGMDLAREARNTENFLRLMKECYFDTMSEEERENPQHWPRIWWFTKLQQILEDEALSLGESMIEGWKWFIDPEQYPAKFAGAKGFMQVWAAPDPATKRTFLESFALDEDSLNAWVSEMKTMKIKFQEIEDYEVTGAIGEFRARDLLFDVDHPAVRAPTSQDLGTCSLCCELLKADQTGTQLFHRPVQTSCGHIFGYSCLKDWFARDVACPDCKRDLFAITCVPSAREALASCDRGLKWVGPPIKVEGPQEPHDFISKLALIFEPADEIRRHMSFWAKGASTLEVEENRLNEMGLYLARERLEAVVQRDKAAWRRVLQKQVVVGAAAMWKFFLWKIMP</sequence>
<keyword evidence="1" id="KW-0863">Zinc-finger</keyword>
<dbReference type="SMART" id="SM00184">
    <property type="entry name" value="RING"/>
    <property type="match status" value="1"/>
</dbReference>
<dbReference type="SUPFAM" id="SSF57850">
    <property type="entry name" value="RING/U-box"/>
    <property type="match status" value="1"/>
</dbReference>
<dbReference type="AlphaFoldDB" id="A0A6A5TYT1"/>
<proteinExistence type="predicted"/>
<keyword evidence="1" id="KW-0862">Zinc</keyword>
<dbReference type="Pfam" id="PF13639">
    <property type="entry name" value="zf-RING_2"/>
    <property type="match status" value="1"/>
</dbReference>
<dbReference type="GO" id="GO:0008270">
    <property type="term" value="F:zinc ion binding"/>
    <property type="evidence" value="ECO:0007669"/>
    <property type="project" value="UniProtKB-KW"/>
</dbReference>
<reference evidence="3" key="1">
    <citation type="journal article" date="2020" name="Stud. Mycol.">
        <title>101 Dothideomycetes genomes: a test case for predicting lifestyles and emergence of pathogens.</title>
        <authorList>
            <person name="Haridas S."/>
            <person name="Albert R."/>
            <person name="Binder M."/>
            <person name="Bloem J."/>
            <person name="Labutti K."/>
            <person name="Salamov A."/>
            <person name="Andreopoulos B."/>
            <person name="Baker S."/>
            <person name="Barry K."/>
            <person name="Bills G."/>
            <person name="Bluhm B."/>
            <person name="Cannon C."/>
            <person name="Castanera R."/>
            <person name="Culley D."/>
            <person name="Daum C."/>
            <person name="Ezra D."/>
            <person name="Gonzalez J."/>
            <person name="Henrissat B."/>
            <person name="Kuo A."/>
            <person name="Liang C."/>
            <person name="Lipzen A."/>
            <person name="Lutzoni F."/>
            <person name="Magnuson J."/>
            <person name="Mondo S."/>
            <person name="Nolan M."/>
            <person name="Ohm R."/>
            <person name="Pangilinan J."/>
            <person name="Park H.-J."/>
            <person name="Ramirez L."/>
            <person name="Alfaro M."/>
            <person name="Sun H."/>
            <person name="Tritt A."/>
            <person name="Yoshinaga Y."/>
            <person name="Zwiers L.-H."/>
            <person name="Turgeon B."/>
            <person name="Goodwin S."/>
            <person name="Spatafora J."/>
            <person name="Crous P."/>
            <person name="Grigoriev I."/>
        </authorList>
    </citation>
    <scope>NUCLEOTIDE SEQUENCE</scope>
    <source>
        <strain evidence="3">CBS 675.92</strain>
    </source>
</reference>
<dbReference type="InterPro" id="IPR001841">
    <property type="entry name" value="Znf_RING"/>
</dbReference>
<feature type="non-terminal residue" evidence="3">
    <location>
        <position position="1"/>
    </location>
</feature>
<keyword evidence="4" id="KW-1185">Reference proteome</keyword>
<dbReference type="PROSITE" id="PS50089">
    <property type="entry name" value="ZF_RING_2"/>
    <property type="match status" value="1"/>
</dbReference>
<dbReference type="Gene3D" id="3.30.40.10">
    <property type="entry name" value="Zinc/RING finger domain, C3HC4 (zinc finger)"/>
    <property type="match status" value="1"/>
</dbReference>
<feature type="domain" description="RING-type" evidence="2">
    <location>
        <begin position="236"/>
        <end position="284"/>
    </location>
</feature>